<dbReference type="AlphaFoldDB" id="X1PWH0"/>
<organism evidence="1">
    <name type="scientific">marine sediment metagenome</name>
    <dbReference type="NCBI Taxonomy" id="412755"/>
    <lineage>
        <taxon>unclassified sequences</taxon>
        <taxon>metagenomes</taxon>
        <taxon>ecological metagenomes</taxon>
    </lineage>
</organism>
<evidence type="ECO:0000313" key="1">
    <source>
        <dbReference type="EMBL" id="GAI60617.1"/>
    </source>
</evidence>
<accession>X1PWH0</accession>
<proteinExistence type="predicted"/>
<reference evidence="1" key="1">
    <citation type="journal article" date="2014" name="Front. Microbiol.">
        <title>High frequency of phylogenetically diverse reductive dehalogenase-homologous genes in deep subseafloor sedimentary metagenomes.</title>
        <authorList>
            <person name="Kawai M."/>
            <person name="Futagami T."/>
            <person name="Toyoda A."/>
            <person name="Takaki Y."/>
            <person name="Nishi S."/>
            <person name="Hori S."/>
            <person name="Arai W."/>
            <person name="Tsubouchi T."/>
            <person name="Morono Y."/>
            <person name="Uchiyama I."/>
            <person name="Ito T."/>
            <person name="Fujiyama A."/>
            <person name="Inagaki F."/>
            <person name="Takami H."/>
        </authorList>
    </citation>
    <scope>NUCLEOTIDE SEQUENCE</scope>
    <source>
        <strain evidence="1">Expedition CK06-06</strain>
    </source>
</reference>
<name>X1PWH0_9ZZZZ</name>
<protein>
    <submittedName>
        <fullName evidence="1">Uncharacterized protein</fullName>
    </submittedName>
</protein>
<dbReference type="EMBL" id="BARW01002838">
    <property type="protein sequence ID" value="GAI60617.1"/>
    <property type="molecule type" value="Genomic_DNA"/>
</dbReference>
<comment type="caution">
    <text evidence="1">The sequence shown here is derived from an EMBL/GenBank/DDBJ whole genome shotgun (WGS) entry which is preliminary data.</text>
</comment>
<gene>
    <name evidence="1" type="ORF">S12H4_07631</name>
</gene>
<sequence length="52" mass="5977">MHQHYHPDEFDPNIVAIHIHVHKLVEDLDGAKDVVQKLVETIKPSEIEAAIR</sequence>